<accession>A0A9Q1FC95</accession>
<organism evidence="1 2">
    <name type="scientific">Synaphobranchus kaupii</name>
    <name type="common">Kaup's arrowtooth eel</name>
    <dbReference type="NCBI Taxonomy" id="118154"/>
    <lineage>
        <taxon>Eukaryota</taxon>
        <taxon>Metazoa</taxon>
        <taxon>Chordata</taxon>
        <taxon>Craniata</taxon>
        <taxon>Vertebrata</taxon>
        <taxon>Euteleostomi</taxon>
        <taxon>Actinopterygii</taxon>
        <taxon>Neopterygii</taxon>
        <taxon>Teleostei</taxon>
        <taxon>Anguilliformes</taxon>
        <taxon>Synaphobranchidae</taxon>
        <taxon>Synaphobranchus</taxon>
    </lineage>
</organism>
<proteinExistence type="predicted"/>
<sequence length="98" mass="10869">MAPGQVSSSDQGYGSTPQYRYSSPLKALVIYKSTSGKKSRTFLGPAPMSRLSVRKRYCVVANRRTCLPVDFIPNEKDHSFRAKSVRLGSPQKNVSSQE</sequence>
<reference evidence="1" key="1">
    <citation type="journal article" date="2023" name="Science">
        <title>Genome structures resolve the early diversification of teleost fishes.</title>
        <authorList>
            <person name="Parey E."/>
            <person name="Louis A."/>
            <person name="Montfort J."/>
            <person name="Bouchez O."/>
            <person name="Roques C."/>
            <person name="Iampietro C."/>
            <person name="Lluch J."/>
            <person name="Castinel A."/>
            <person name="Donnadieu C."/>
            <person name="Desvignes T."/>
            <person name="Floi Bucao C."/>
            <person name="Jouanno E."/>
            <person name="Wen M."/>
            <person name="Mejri S."/>
            <person name="Dirks R."/>
            <person name="Jansen H."/>
            <person name="Henkel C."/>
            <person name="Chen W.J."/>
            <person name="Zahm M."/>
            <person name="Cabau C."/>
            <person name="Klopp C."/>
            <person name="Thompson A.W."/>
            <person name="Robinson-Rechavi M."/>
            <person name="Braasch I."/>
            <person name="Lecointre G."/>
            <person name="Bobe J."/>
            <person name="Postlethwait J.H."/>
            <person name="Berthelot C."/>
            <person name="Roest Crollius H."/>
            <person name="Guiguen Y."/>
        </authorList>
    </citation>
    <scope>NUCLEOTIDE SEQUENCE</scope>
    <source>
        <strain evidence="1">WJC10195</strain>
    </source>
</reference>
<dbReference type="AlphaFoldDB" id="A0A9Q1FC95"/>
<evidence type="ECO:0000313" key="1">
    <source>
        <dbReference type="EMBL" id="KAJ8355408.1"/>
    </source>
</evidence>
<keyword evidence="2" id="KW-1185">Reference proteome</keyword>
<protein>
    <submittedName>
        <fullName evidence="1">Uncharacterized protein</fullName>
    </submittedName>
</protein>
<gene>
    <name evidence="1" type="ORF">SKAU_G00182020</name>
</gene>
<dbReference type="Proteomes" id="UP001152622">
    <property type="component" value="Chromosome 6"/>
</dbReference>
<comment type="caution">
    <text evidence="1">The sequence shown here is derived from an EMBL/GenBank/DDBJ whole genome shotgun (WGS) entry which is preliminary data.</text>
</comment>
<dbReference type="EMBL" id="JAINUF010000006">
    <property type="protein sequence ID" value="KAJ8355408.1"/>
    <property type="molecule type" value="Genomic_DNA"/>
</dbReference>
<evidence type="ECO:0000313" key="2">
    <source>
        <dbReference type="Proteomes" id="UP001152622"/>
    </source>
</evidence>
<name>A0A9Q1FC95_SYNKA</name>